<dbReference type="Proteomes" id="UP000283509">
    <property type="component" value="Unassembled WGS sequence"/>
</dbReference>
<evidence type="ECO:0000313" key="1">
    <source>
        <dbReference type="EMBL" id="ROT83928.1"/>
    </source>
</evidence>
<comment type="caution">
    <text evidence="1">The sequence shown here is derived from an EMBL/GenBank/DDBJ whole genome shotgun (WGS) entry which is preliminary data.</text>
</comment>
<keyword evidence="2" id="KW-1185">Reference proteome</keyword>
<reference evidence="1 2" key="2">
    <citation type="submission" date="2019-01" db="EMBL/GenBank/DDBJ databases">
        <title>The decoding of complex shrimp genome reveals the adaptation for benthos swimmer, frequently molting mechanism and breeding impact on genome.</title>
        <authorList>
            <person name="Sun Y."/>
            <person name="Gao Y."/>
            <person name="Yu Y."/>
        </authorList>
    </citation>
    <scope>NUCLEOTIDE SEQUENCE [LARGE SCALE GENOMIC DNA]</scope>
    <source>
        <tissue evidence="1">Muscle</tissue>
    </source>
</reference>
<gene>
    <name evidence="1" type="ORF">C7M84_022891</name>
</gene>
<sequence length="377" mass="40885">MLSDHWPPNSAPLTALLSWPADPSRPVCTAFPPLGRPDDRAEALEPLSRKRRLTSPPRNGLVPISPLTLRLSVYSGPVGTFDNHSVLLQNPWQSAARLHISTLPLSPLEHLTSLALSPATLSIRRRQLLVTLSTMPRTLIVGGTARPVHALSPWTTATLASCVAANPARCRSSPGHRPGSLPSHRNGSSSLAYPLFITADRTGPRFICLSLSFLLSPPKRSIAPRCVSHLASPSLHRFAEATATLVSHGSITRVVVSPRPTDPGPISSHSSPSPLAAPYLVNLRRDYGVGVLYPTPLVIKPCTIVASPAYIRYRCPSTLPLFPCILISALRIPMLLHLRHRFPLFTAATPHIHICTNLSSWPPLLRSLPLMVPSLNR</sequence>
<protein>
    <submittedName>
        <fullName evidence="1">Uncharacterized protein</fullName>
    </submittedName>
</protein>
<dbReference type="AlphaFoldDB" id="A0A3R7ND19"/>
<reference evidence="1 2" key="1">
    <citation type="submission" date="2018-04" db="EMBL/GenBank/DDBJ databases">
        <authorList>
            <person name="Zhang X."/>
            <person name="Yuan J."/>
            <person name="Li F."/>
            <person name="Xiang J."/>
        </authorList>
    </citation>
    <scope>NUCLEOTIDE SEQUENCE [LARGE SCALE GENOMIC DNA]</scope>
    <source>
        <tissue evidence="1">Muscle</tissue>
    </source>
</reference>
<organism evidence="1 2">
    <name type="scientific">Penaeus vannamei</name>
    <name type="common">Whiteleg shrimp</name>
    <name type="synonym">Litopenaeus vannamei</name>
    <dbReference type="NCBI Taxonomy" id="6689"/>
    <lineage>
        <taxon>Eukaryota</taxon>
        <taxon>Metazoa</taxon>
        <taxon>Ecdysozoa</taxon>
        <taxon>Arthropoda</taxon>
        <taxon>Crustacea</taxon>
        <taxon>Multicrustacea</taxon>
        <taxon>Malacostraca</taxon>
        <taxon>Eumalacostraca</taxon>
        <taxon>Eucarida</taxon>
        <taxon>Decapoda</taxon>
        <taxon>Dendrobranchiata</taxon>
        <taxon>Penaeoidea</taxon>
        <taxon>Penaeidae</taxon>
        <taxon>Penaeus</taxon>
    </lineage>
</organism>
<name>A0A3R7ND19_PENVA</name>
<accession>A0A3R7ND19</accession>
<proteinExistence type="predicted"/>
<evidence type="ECO:0000313" key="2">
    <source>
        <dbReference type="Proteomes" id="UP000283509"/>
    </source>
</evidence>
<dbReference type="EMBL" id="QCYY01000621">
    <property type="protein sequence ID" value="ROT83928.1"/>
    <property type="molecule type" value="Genomic_DNA"/>
</dbReference>